<evidence type="ECO:0000313" key="1">
    <source>
        <dbReference type="EMBL" id="KAG8083908.1"/>
    </source>
</evidence>
<proteinExistence type="predicted"/>
<dbReference type="Proteomes" id="UP000729402">
    <property type="component" value="Unassembled WGS sequence"/>
</dbReference>
<gene>
    <name evidence="1" type="ORF">GUJ93_ZPchr0010g8977</name>
</gene>
<accession>A0A8J5SZ87</accession>
<protein>
    <submittedName>
        <fullName evidence="1">Uncharacterized protein</fullName>
    </submittedName>
</protein>
<comment type="caution">
    <text evidence="1">The sequence shown here is derived from an EMBL/GenBank/DDBJ whole genome shotgun (WGS) entry which is preliminary data.</text>
</comment>
<keyword evidence="2" id="KW-1185">Reference proteome</keyword>
<name>A0A8J5SZ87_ZIZPA</name>
<evidence type="ECO:0000313" key="2">
    <source>
        <dbReference type="Proteomes" id="UP000729402"/>
    </source>
</evidence>
<reference evidence="1" key="2">
    <citation type="submission" date="2021-02" db="EMBL/GenBank/DDBJ databases">
        <authorList>
            <person name="Kimball J.A."/>
            <person name="Haas M.W."/>
            <person name="Macchietto M."/>
            <person name="Kono T."/>
            <person name="Duquette J."/>
            <person name="Shao M."/>
        </authorList>
    </citation>
    <scope>NUCLEOTIDE SEQUENCE</scope>
    <source>
        <tissue evidence="1">Fresh leaf tissue</tissue>
    </source>
</reference>
<dbReference type="AlphaFoldDB" id="A0A8J5SZ87"/>
<reference evidence="1" key="1">
    <citation type="journal article" date="2021" name="bioRxiv">
        <title>Whole Genome Assembly and Annotation of Northern Wild Rice, Zizania palustris L., Supports a Whole Genome Duplication in the Zizania Genus.</title>
        <authorList>
            <person name="Haas M."/>
            <person name="Kono T."/>
            <person name="Macchietto M."/>
            <person name="Millas R."/>
            <person name="McGilp L."/>
            <person name="Shao M."/>
            <person name="Duquette J."/>
            <person name="Hirsch C.N."/>
            <person name="Kimball J."/>
        </authorList>
    </citation>
    <scope>NUCLEOTIDE SEQUENCE</scope>
    <source>
        <tissue evidence="1">Fresh leaf tissue</tissue>
    </source>
</reference>
<dbReference type="EMBL" id="JAAALK010000082">
    <property type="protein sequence ID" value="KAG8083908.1"/>
    <property type="molecule type" value="Genomic_DNA"/>
</dbReference>
<sequence length="137" mass="15238">MACAHPQRALLLYAEVHAICRVTNPSAECTDAWLSTSSFHSADTCRSPCVWLMNPVRCTASSAPTRGPRRSTSYGAVLRCPNRRKTKHQLAGGFVEKIKAGQKLDSQQQKHMLAVAKKALWTAVLVLEDEWKEEESQ</sequence>
<organism evidence="1 2">
    <name type="scientific">Zizania palustris</name>
    <name type="common">Northern wild rice</name>
    <dbReference type="NCBI Taxonomy" id="103762"/>
    <lineage>
        <taxon>Eukaryota</taxon>
        <taxon>Viridiplantae</taxon>
        <taxon>Streptophyta</taxon>
        <taxon>Embryophyta</taxon>
        <taxon>Tracheophyta</taxon>
        <taxon>Spermatophyta</taxon>
        <taxon>Magnoliopsida</taxon>
        <taxon>Liliopsida</taxon>
        <taxon>Poales</taxon>
        <taxon>Poaceae</taxon>
        <taxon>BOP clade</taxon>
        <taxon>Oryzoideae</taxon>
        <taxon>Oryzeae</taxon>
        <taxon>Zizaniinae</taxon>
        <taxon>Zizania</taxon>
    </lineage>
</organism>